<dbReference type="EMBL" id="KL584775">
    <property type="protein sequence ID" value="KEQ91751.1"/>
    <property type="molecule type" value="Genomic_DNA"/>
</dbReference>
<dbReference type="InParanoid" id="A0A074YY08"/>
<name>A0A074YY08_AURSE</name>
<protein>
    <submittedName>
        <fullName evidence="1">Uncharacterized protein</fullName>
    </submittedName>
</protein>
<dbReference type="OMA" id="HARRPHK"/>
<evidence type="ECO:0000313" key="2">
    <source>
        <dbReference type="Proteomes" id="UP000030641"/>
    </source>
</evidence>
<dbReference type="RefSeq" id="XP_013340304.1">
    <property type="nucleotide sequence ID" value="XM_013484850.1"/>
</dbReference>
<proteinExistence type="predicted"/>
<dbReference type="GO" id="GO:0001228">
    <property type="term" value="F:DNA-binding transcription activator activity, RNA polymerase II-specific"/>
    <property type="evidence" value="ECO:0007669"/>
    <property type="project" value="TreeGrafter"/>
</dbReference>
<accession>A0A074YY08</accession>
<dbReference type="PANTHER" id="PTHR47784">
    <property type="entry name" value="STEROL UPTAKE CONTROL PROTEIN 2"/>
    <property type="match status" value="1"/>
</dbReference>
<organism evidence="1 2">
    <name type="scientific">Aureobasidium subglaciale (strain EXF-2481)</name>
    <name type="common">Aureobasidium pullulans var. subglaciale</name>
    <dbReference type="NCBI Taxonomy" id="1043005"/>
    <lineage>
        <taxon>Eukaryota</taxon>
        <taxon>Fungi</taxon>
        <taxon>Dikarya</taxon>
        <taxon>Ascomycota</taxon>
        <taxon>Pezizomycotina</taxon>
        <taxon>Dothideomycetes</taxon>
        <taxon>Dothideomycetidae</taxon>
        <taxon>Dothideales</taxon>
        <taxon>Saccotheciaceae</taxon>
        <taxon>Aureobasidium</taxon>
    </lineage>
</organism>
<dbReference type="HOGENOM" id="CLU_754363_0_0_1"/>
<dbReference type="PANTHER" id="PTHR47784:SF9">
    <property type="entry name" value="ZN(II)2CYS6 TRANSCRIPTION FACTOR (EUROFUNG)"/>
    <property type="match status" value="1"/>
</dbReference>
<dbReference type="STRING" id="1043005.A0A074YY08"/>
<dbReference type="InterPro" id="IPR053157">
    <property type="entry name" value="Sterol_Uptake_Regulator"/>
</dbReference>
<dbReference type="GeneID" id="25367848"/>
<keyword evidence="2" id="KW-1185">Reference proteome</keyword>
<reference evidence="1 2" key="1">
    <citation type="journal article" date="2014" name="BMC Genomics">
        <title>Genome sequencing of four Aureobasidium pullulans varieties: biotechnological potential, stress tolerance, and description of new species.</title>
        <authorList>
            <person name="Gostin Ar C."/>
            <person name="Ohm R.A."/>
            <person name="Kogej T."/>
            <person name="Sonjak S."/>
            <person name="Turk M."/>
            <person name="Zajc J."/>
            <person name="Zalar P."/>
            <person name="Grube M."/>
            <person name="Sun H."/>
            <person name="Han J."/>
            <person name="Sharma A."/>
            <person name="Chiniquy J."/>
            <person name="Ngan C.Y."/>
            <person name="Lipzen A."/>
            <person name="Barry K."/>
            <person name="Grigoriev I.V."/>
            <person name="Gunde-Cimerman N."/>
        </authorList>
    </citation>
    <scope>NUCLEOTIDE SEQUENCE [LARGE SCALE GENOMIC DNA]</scope>
    <source>
        <strain evidence="1 2">EXF-2481</strain>
    </source>
</reference>
<evidence type="ECO:0000313" key="1">
    <source>
        <dbReference type="EMBL" id="KEQ91751.1"/>
    </source>
</evidence>
<gene>
    <name evidence="1" type="ORF">AUEXF2481DRAFT_450721</name>
</gene>
<dbReference type="Proteomes" id="UP000030641">
    <property type="component" value="Unassembled WGS sequence"/>
</dbReference>
<dbReference type="OrthoDB" id="416217at2759"/>
<sequence>MRQMQSQRLTASPTTLMNDLSLGMIQLDLTELLGTAAKGSLLTNVVHTLQHFRNTTSRTLGGCAMRAVMHEHVPHSAWQQPFIMHMILALSNAHLRRLANRTESSANHALLEAVHWQRGLQNYRTAVSLADPTASQEYGDALVTGSLLSLYYSTTLDGEMAPDAFIVDYEAAVETMLAPLALSHGLRALRMTLGTFTPSSIFASVWALAAPKGSMPIREPKTPDSLFILEMICNLNIGDDMVQEMVRSIADRLAPIMFSSGTANYRDDILRFGGKAWPHLCQLLAGRSPQAMMLLFCWFKVLGGTRQWWASTRAKLQAEAIKVYLCSLPPPIEDLSAWSFCLVTVFAFESTDLMSTADASNRLTDSR</sequence>
<dbReference type="AlphaFoldDB" id="A0A074YY08"/>